<feature type="domain" description="YjiS-like" evidence="1">
    <location>
        <begin position="29"/>
        <end position="61"/>
    </location>
</feature>
<comment type="caution">
    <text evidence="2">The sequence shown here is derived from an EMBL/GenBank/DDBJ whole genome shotgun (WGS) entry which is preliminary data.</text>
</comment>
<accession>A0ABT1VSI2</accession>
<organism evidence="2 3">
    <name type="scientific">Rhizosaccharibacter radicis</name>
    <dbReference type="NCBI Taxonomy" id="2782605"/>
    <lineage>
        <taxon>Bacteria</taxon>
        <taxon>Pseudomonadati</taxon>
        <taxon>Pseudomonadota</taxon>
        <taxon>Alphaproteobacteria</taxon>
        <taxon>Acetobacterales</taxon>
        <taxon>Acetobacteraceae</taxon>
        <taxon>Rhizosaccharibacter</taxon>
    </lineage>
</organism>
<evidence type="ECO:0000313" key="3">
    <source>
        <dbReference type="Proteomes" id="UP001524547"/>
    </source>
</evidence>
<sequence length="69" mass="7786">MAYVSAVTASHADLPGLFRRTVEQVRFNLAVRRERARLRTELNTYSDRELADMGLSRADIEGIVARHVG</sequence>
<keyword evidence="3" id="KW-1185">Reference proteome</keyword>
<dbReference type="InterPro" id="IPR009506">
    <property type="entry name" value="YjiS-like"/>
</dbReference>
<proteinExistence type="predicted"/>
<evidence type="ECO:0000259" key="1">
    <source>
        <dbReference type="Pfam" id="PF06568"/>
    </source>
</evidence>
<name>A0ABT1VSI2_9PROT</name>
<dbReference type="Pfam" id="PF06568">
    <property type="entry name" value="YjiS-like"/>
    <property type="match status" value="1"/>
</dbReference>
<reference evidence="2 3" key="1">
    <citation type="submission" date="2022-06" db="EMBL/GenBank/DDBJ databases">
        <title>Rhizosaccharibacter gen. nov. sp. nov. KSS12, endophytic bacteria isolated from sugarcane.</title>
        <authorList>
            <person name="Pitiwittayakul N."/>
        </authorList>
    </citation>
    <scope>NUCLEOTIDE SEQUENCE [LARGE SCALE GENOMIC DNA]</scope>
    <source>
        <strain evidence="2 3">KSS12</strain>
    </source>
</reference>
<evidence type="ECO:0000313" key="2">
    <source>
        <dbReference type="EMBL" id="MCQ8239303.1"/>
    </source>
</evidence>
<gene>
    <name evidence="2" type="ORF">NFI88_00425</name>
</gene>
<dbReference type="Proteomes" id="UP001524547">
    <property type="component" value="Unassembled WGS sequence"/>
</dbReference>
<dbReference type="RefSeq" id="WP_422918050.1">
    <property type="nucleotide sequence ID" value="NZ_JAMZEJ010000001.1"/>
</dbReference>
<protein>
    <submittedName>
        <fullName evidence="2">DUF1127 domain-containing protein</fullName>
    </submittedName>
</protein>
<dbReference type="EMBL" id="JAMZEJ010000001">
    <property type="protein sequence ID" value="MCQ8239303.1"/>
    <property type="molecule type" value="Genomic_DNA"/>
</dbReference>